<protein>
    <submittedName>
        <fullName evidence="1">Unannotated protein</fullName>
    </submittedName>
</protein>
<evidence type="ECO:0000313" key="1">
    <source>
        <dbReference type="EMBL" id="CAB4870201.1"/>
    </source>
</evidence>
<organism evidence="1">
    <name type="scientific">freshwater metagenome</name>
    <dbReference type="NCBI Taxonomy" id="449393"/>
    <lineage>
        <taxon>unclassified sequences</taxon>
        <taxon>metagenomes</taxon>
        <taxon>ecological metagenomes</taxon>
    </lineage>
</organism>
<sequence>MHHTGAKMSVSVGATATRFVTDVGPTVNAVLIAEVSSGRSVMAIRQDSASECASFWALPVMWAWSTSR</sequence>
<reference evidence="1" key="1">
    <citation type="submission" date="2020-05" db="EMBL/GenBank/DDBJ databases">
        <authorList>
            <person name="Chiriac C."/>
            <person name="Salcher M."/>
            <person name="Ghai R."/>
            <person name="Kavagutti S V."/>
        </authorList>
    </citation>
    <scope>NUCLEOTIDE SEQUENCE</scope>
</reference>
<dbReference type="EMBL" id="CAFBLF010000131">
    <property type="protein sequence ID" value="CAB4870201.1"/>
    <property type="molecule type" value="Genomic_DNA"/>
</dbReference>
<gene>
    <name evidence="1" type="ORF">UFOPK3339_00854</name>
</gene>
<proteinExistence type="predicted"/>
<name>A0A6J7DID4_9ZZZZ</name>
<accession>A0A6J7DID4</accession>
<dbReference type="AlphaFoldDB" id="A0A6J7DID4"/>